<dbReference type="HOGENOM" id="CLU_016902_4_0_6"/>
<dbReference type="CDD" id="cd02869">
    <property type="entry name" value="PseudoU_synth_RluA_like"/>
    <property type="match status" value="1"/>
</dbReference>
<gene>
    <name evidence="8" type="ORF">NT01SARS_1322</name>
</gene>
<dbReference type="InterPro" id="IPR050188">
    <property type="entry name" value="RluA_PseudoU_synthase"/>
</dbReference>
<dbReference type="NCBIfam" id="TIGR00005">
    <property type="entry name" value="rluA_subfam"/>
    <property type="match status" value="1"/>
</dbReference>
<dbReference type="InterPro" id="IPR002942">
    <property type="entry name" value="S4_RNA-bd"/>
</dbReference>
<comment type="catalytic activity">
    <reaction evidence="3">
        <text>uridine(1911/1915/1917) in 23S rRNA = pseudouridine(1911/1915/1917) in 23S rRNA</text>
        <dbReference type="Rhea" id="RHEA:42524"/>
        <dbReference type="Rhea" id="RHEA-COMP:10097"/>
        <dbReference type="Rhea" id="RHEA-COMP:10098"/>
        <dbReference type="ChEBI" id="CHEBI:65314"/>
        <dbReference type="ChEBI" id="CHEBI:65315"/>
        <dbReference type="EC" id="5.4.99.23"/>
    </reaction>
</comment>
<evidence type="ECO:0000256" key="2">
    <source>
        <dbReference type="ARBA" id="ARBA00023235"/>
    </source>
</evidence>
<evidence type="ECO:0000256" key="6">
    <source>
        <dbReference type="RuleBase" id="RU362028"/>
    </source>
</evidence>
<evidence type="ECO:0000259" key="7">
    <source>
        <dbReference type="SMART" id="SM00363"/>
    </source>
</evidence>
<comment type="catalytic activity">
    <reaction evidence="6">
        <text>a uridine in RNA = a pseudouridine in RNA</text>
        <dbReference type="Rhea" id="RHEA:48348"/>
        <dbReference type="Rhea" id="RHEA-COMP:12068"/>
        <dbReference type="Rhea" id="RHEA-COMP:12069"/>
        <dbReference type="ChEBI" id="CHEBI:65314"/>
        <dbReference type="ChEBI" id="CHEBI:65315"/>
    </reaction>
</comment>
<evidence type="ECO:0000256" key="1">
    <source>
        <dbReference type="ARBA" id="ARBA00010876"/>
    </source>
</evidence>
<dbReference type="Gene3D" id="3.10.290.10">
    <property type="entry name" value="RNA-binding S4 domain"/>
    <property type="match status" value="1"/>
</dbReference>
<dbReference type="CDD" id="cd00165">
    <property type="entry name" value="S4"/>
    <property type="match status" value="1"/>
</dbReference>
<dbReference type="InterPro" id="IPR036986">
    <property type="entry name" value="S4_RNA-bd_sf"/>
</dbReference>
<evidence type="ECO:0000256" key="5">
    <source>
        <dbReference type="PROSITE-ProRule" id="PRU00182"/>
    </source>
</evidence>
<dbReference type="GO" id="GO:0160140">
    <property type="term" value="F:23S rRNA pseudouridine(1911/1915/1917) synthase activity"/>
    <property type="evidence" value="ECO:0007669"/>
    <property type="project" value="UniProtKB-EC"/>
</dbReference>
<name>J4UYJ5_9GAMM</name>
<dbReference type="Gene3D" id="3.30.2350.10">
    <property type="entry name" value="Pseudouridine synthase"/>
    <property type="match status" value="1"/>
</dbReference>
<comment type="function">
    <text evidence="6">Responsible for synthesis of pseudouridine from uracil.</text>
</comment>
<evidence type="ECO:0000313" key="8">
    <source>
        <dbReference type="EMBL" id="EJP71512.1"/>
    </source>
</evidence>
<dbReference type="PROSITE" id="PS50889">
    <property type="entry name" value="S4"/>
    <property type="match status" value="1"/>
</dbReference>
<proteinExistence type="inferred from homology"/>
<dbReference type="PANTHER" id="PTHR21600">
    <property type="entry name" value="MITOCHONDRIAL RNA PSEUDOURIDINE SYNTHASE"/>
    <property type="match status" value="1"/>
</dbReference>
<dbReference type="InterPro" id="IPR006225">
    <property type="entry name" value="PsdUridine_synth_RluC/D"/>
</dbReference>
<evidence type="ECO:0000256" key="3">
    <source>
        <dbReference type="ARBA" id="ARBA00036882"/>
    </source>
</evidence>
<dbReference type="SMART" id="SM00363">
    <property type="entry name" value="S4"/>
    <property type="match status" value="1"/>
</dbReference>
<protein>
    <recommendedName>
        <fullName evidence="6">Pseudouridine synthase</fullName>
        <ecNumber evidence="6">5.4.99.-</ecNumber>
    </recommendedName>
</protein>
<dbReference type="AlphaFoldDB" id="J4UYJ5"/>
<comment type="similarity">
    <text evidence="1 6">Belongs to the pseudouridine synthase RluA family.</text>
</comment>
<keyword evidence="2 6" id="KW-0413">Isomerase</keyword>
<dbReference type="Proteomes" id="UP000010305">
    <property type="component" value="Unassembled WGS sequence"/>
</dbReference>
<dbReference type="STRING" id="1123866.NT01SARS_1322"/>
<accession>J4UYJ5</accession>
<keyword evidence="5" id="KW-0694">RNA-binding</keyword>
<sequence length="311" mass="35536">MTAIKKVPGSLSNMRLDKVSAEIFEDFSRTQLKKWIIEGRILLNGDISSPKEIVQENDEIEINPVSEEKVSWEPEDIHIDVIHETEHYLIVDKQPGIVMHPGAGCKNGTLANGLVYHYPELKNLPRCGIVHRLDKDTSGILAVARTEGFRNYFVSLLQERKIKKSYKAIVVGNVIGSFRINDPIGRDKNNRLKMAIRSDGKESESFIQKEKSYDNYSLLNVSILTGRTHQIRVHLANNQLPIIGDKTYNPAGRIAKNTSPELIEIIRNFPRQALHSFELTFFDPYLKNDVSFFSDMHKDMLKLLDEIKKHT</sequence>
<dbReference type="PANTHER" id="PTHR21600:SF44">
    <property type="entry name" value="RIBOSOMAL LARGE SUBUNIT PSEUDOURIDINE SYNTHASE D"/>
    <property type="match status" value="1"/>
</dbReference>
<feature type="active site" evidence="4">
    <location>
        <position position="134"/>
    </location>
</feature>
<evidence type="ECO:0000256" key="4">
    <source>
        <dbReference type="PIRSR" id="PIRSR606225-1"/>
    </source>
</evidence>
<feature type="domain" description="RNA-binding S4" evidence="7">
    <location>
        <begin position="14"/>
        <end position="78"/>
    </location>
</feature>
<dbReference type="EC" id="5.4.99.-" evidence="6"/>
<dbReference type="Pfam" id="PF00849">
    <property type="entry name" value="PseudoU_synth_2"/>
    <property type="match status" value="1"/>
</dbReference>
<dbReference type="InterPro" id="IPR006145">
    <property type="entry name" value="PsdUridine_synth_RsuA/RluA"/>
</dbReference>
<dbReference type="SUPFAM" id="SSF55174">
    <property type="entry name" value="Alpha-L RNA-binding motif"/>
    <property type="match status" value="1"/>
</dbReference>
<dbReference type="Pfam" id="PF01479">
    <property type="entry name" value="S4"/>
    <property type="match status" value="1"/>
</dbReference>
<dbReference type="GO" id="GO:0003723">
    <property type="term" value="F:RNA binding"/>
    <property type="evidence" value="ECO:0007669"/>
    <property type="project" value="UniProtKB-KW"/>
</dbReference>
<dbReference type="InterPro" id="IPR020103">
    <property type="entry name" value="PsdUridine_synth_cat_dom_sf"/>
</dbReference>
<dbReference type="EMBL" id="JH611157">
    <property type="protein sequence ID" value="EJP71512.1"/>
    <property type="molecule type" value="Genomic_DNA"/>
</dbReference>
<dbReference type="SUPFAM" id="SSF55120">
    <property type="entry name" value="Pseudouridine synthase"/>
    <property type="match status" value="1"/>
</dbReference>
<reference evidence="8 9" key="1">
    <citation type="journal article" date="2012" name="ISME J.">
        <title>Genomic insights to SAR86, an abundant and uncultivated marine bacterial lineage.</title>
        <authorList>
            <person name="Dupont C.L."/>
            <person name="Rusch D.B."/>
            <person name="Yooseph S."/>
            <person name="Lombardo M.J."/>
            <person name="Richter R.A."/>
            <person name="Valas R."/>
            <person name="Novotny M."/>
            <person name="Yee-Greenbaum J."/>
            <person name="Selengut J.D."/>
            <person name="Haft D.H."/>
            <person name="Halpern A.L."/>
            <person name="Lasken R.S."/>
            <person name="Nealson K."/>
            <person name="Friedman R."/>
            <person name="Venter J.C."/>
        </authorList>
    </citation>
    <scope>NUCLEOTIDE SEQUENCE [LARGE SCALE GENOMIC DNA]</scope>
</reference>
<organism evidence="8 9">
    <name type="scientific">SAR86 cluster bacterium SAR86A</name>
    <dbReference type="NCBI Taxonomy" id="1123866"/>
    <lineage>
        <taxon>Bacteria</taxon>
        <taxon>Pseudomonadati</taxon>
        <taxon>Pseudomonadota</taxon>
        <taxon>Gammaproteobacteria</taxon>
        <taxon>SAR86 cluster</taxon>
    </lineage>
</organism>
<evidence type="ECO:0000313" key="9">
    <source>
        <dbReference type="Proteomes" id="UP000010305"/>
    </source>
</evidence>
<dbReference type="GO" id="GO:0000455">
    <property type="term" value="P:enzyme-directed rRNA pseudouridine synthesis"/>
    <property type="evidence" value="ECO:0007669"/>
    <property type="project" value="TreeGrafter"/>
</dbReference>